<feature type="non-terminal residue" evidence="2">
    <location>
        <position position="1"/>
    </location>
</feature>
<protein>
    <submittedName>
        <fullName evidence="2">Uncharacterized protein</fullName>
    </submittedName>
</protein>
<evidence type="ECO:0000313" key="2">
    <source>
        <dbReference type="EMBL" id="KAK5606081.1"/>
    </source>
</evidence>
<organism evidence="2 3">
    <name type="scientific">Crenichthys baileyi</name>
    <name type="common">White River springfish</name>
    <dbReference type="NCBI Taxonomy" id="28760"/>
    <lineage>
        <taxon>Eukaryota</taxon>
        <taxon>Metazoa</taxon>
        <taxon>Chordata</taxon>
        <taxon>Craniata</taxon>
        <taxon>Vertebrata</taxon>
        <taxon>Euteleostomi</taxon>
        <taxon>Actinopterygii</taxon>
        <taxon>Neopterygii</taxon>
        <taxon>Teleostei</taxon>
        <taxon>Neoteleostei</taxon>
        <taxon>Acanthomorphata</taxon>
        <taxon>Ovalentaria</taxon>
        <taxon>Atherinomorphae</taxon>
        <taxon>Cyprinodontiformes</taxon>
        <taxon>Goodeidae</taxon>
        <taxon>Crenichthys</taxon>
    </lineage>
</organism>
<dbReference type="AlphaFoldDB" id="A0AAV9RAY7"/>
<evidence type="ECO:0000256" key="1">
    <source>
        <dbReference type="SAM" id="MobiDB-lite"/>
    </source>
</evidence>
<evidence type="ECO:0000313" key="3">
    <source>
        <dbReference type="Proteomes" id="UP001311232"/>
    </source>
</evidence>
<keyword evidence="3" id="KW-1185">Reference proteome</keyword>
<dbReference type="EMBL" id="JAHHUM010002113">
    <property type="protein sequence ID" value="KAK5606081.1"/>
    <property type="molecule type" value="Genomic_DNA"/>
</dbReference>
<accession>A0AAV9RAY7</accession>
<feature type="region of interest" description="Disordered" evidence="1">
    <location>
        <begin position="1"/>
        <end position="42"/>
    </location>
</feature>
<name>A0AAV9RAY7_9TELE</name>
<proteinExistence type="predicted"/>
<feature type="compositionally biased region" description="Basic and acidic residues" evidence="1">
    <location>
        <begin position="15"/>
        <end position="25"/>
    </location>
</feature>
<sequence length="103" mass="11279">EDGSGLTKNEGGGPRVRDQIKEKKTGTAPPSRKGKDEEPQISSFQALPGMASFCLSRYAPPLRCPVRHAGYGNDTFPLGRIILLVTSELRRHQRLLSCACEKV</sequence>
<gene>
    <name evidence="2" type="ORF">CRENBAI_000788</name>
</gene>
<comment type="caution">
    <text evidence="2">The sequence shown here is derived from an EMBL/GenBank/DDBJ whole genome shotgun (WGS) entry which is preliminary data.</text>
</comment>
<dbReference type="Proteomes" id="UP001311232">
    <property type="component" value="Unassembled WGS sequence"/>
</dbReference>
<reference evidence="2 3" key="1">
    <citation type="submission" date="2021-06" db="EMBL/GenBank/DDBJ databases">
        <authorList>
            <person name="Palmer J.M."/>
        </authorList>
    </citation>
    <scope>NUCLEOTIDE SEQUENCE [LARGE SCALE GENOMIC DNA]</scope>
    <source>
        <strain evidence="2 3">MEX-2019</strain>
        <tissue evidence="2">Muscle</tissue>
    </source>
</reference>